<dbReference type="PANTHER" id="PTHR24058:SF113">
    <property type="entry name" value="HYPOTHETICAL SER-THR PROTEIN KINASE"/>
    <property type="match status" value="1"/>
</dbReference>
<keyword evidence="3" id="KW-0547">Nucleotide-binding</keyword>
<evidence type="ECO:0000256" key="1">
    <source>
        <dbReference type="ARBA" id="ARBA00022527"/>
    </source>
</evidence>
<dbReference type="GO" id="GO:0005524">
    <property type="term" value="F:ATP binding"/>
    <property type="evidence" value="ECO:0007669"/>
    <property type="project" value="UniProtKB-KW"/>
</dbReference>
<proteinExistence type="predicted"/>
<dbReference type="Gene3D" id="3.30.200.20">
    <property type="entry name" value="Phosphorylase Kinase, domain 1"/>
    <property type="match status" value="1"/>
</dbReference>
<dbReference type="Pfam" id="PF00069">
    <property type="entry name" value="Pkinase"/>
    <property type="match status" value="1"/>
</dbReference>
<dbReference type="SMART" id="SM00220">
    <property type="entry name" value="S_TKc"/>
    <property type="match status" value="1"/>
</dbReference>
<keyword evidence="1" id="KW-0723">Serine/threonine-protein kinase</keyword>
<keyword evidence="8" id="KW-1185">Reference proteome</keyword>
<dbReference type="SUPFAM" id="SSF56112">
    <property type="entry name" value="Protein kinase-like (PK-like)"/>
    <property type="match status" value="1"/>
</dbReference>
<dbReference type="EMBL" id="LR743588">
    <property type="protein sequence ID" value="CAA2614991.1"/>
    <property type="molecule type" value="Genomic_DNA"/>
</dbReference>
<keyword evidence="2" id="KW-0808">Transferase</keyword>
<dbReference type="InterPro" id="IPR000719">
    <property type="entry name" value="Prot_kinase_dom"/>
</dbReference>
<protein>
    <recommendedName>
        <fullName evidence="6">Protein kinase domain-containing protein</fullName>
    </recommendedName>
</protein>
<feature type="domain" description="Protein kinase" evidence="6">
    <location>
        <begin position="176"/>
        <end position="448"/>
    </location>
</feature>
<keyword evidence="4" id="KW-0418">Kinase</keyword>
<reference evidence="7 8" key="1">
    <citation type="submission" date="2019-12" db="EMBL/GenBank/DDBJ databases">
        <authorList>
            <person name="Scholz U."/>
            <person name="Mascher M."/>
            <person name="Fiebig A."/>
        </authorList>
    </citation>
    <scope>NUCLEOTIDE SEQUENCE</scope>
</reference>
<organism evidence="7">
    <name type="scientific">Spirodela intermedia</name>
    <name type="common">Intermediate duckweed</name>
    <dbReference type="NCBI Taxonomy" id="51605"/>
    <lineage>
        <taxon>Eukaryota</taxon>
        <taxon>Viridiplantae</taxon>
        <taxon>Streptophyta</taxon>
        <taxon>Embryophyta</taxon>
        <taxon>Tracheophyta</taxon>
        <taxon>Spermatophyta</taxon>
        <taxon>Magnoliopsida</taxon>
        <taxon>Liliopsida</taxon>
        <taxon>Araceae</taxon>
        <taxon>Lemnoideae</taxon>
        <taxon>Spirodela</taxon>
    </lineage>
</organism>
<dbReference type="GO" id="GO:0004674">
    <property type="term" value="F:protein serine/threonine kinase activity"/>
    <property type="evidence" value="ECO:0007669"/>
    <property type="project" value="UniProtKB-KW"/>
</dbReference>
<dbReference type="PANTHER" id="PTHR24058">
    <property type="entry name" value="DUAL SPECIFICITY PROTEIN KINASE"/>
    <property type="match status" value="1"/>
</dbReference>
<keyword evidence="5" id="KW-0067">ATP-binding</keyword>
<evidence type="ECO:0000256" key="2">
    <source>
        <dbReference type="ARBA" id="ARBA00022679"/>
    </source>
</evidence>
<dbReference type="InterPro" id="IPR050494">
    <property type="entry name" value="Ser_Thr_dual-spec_kinase"/>
</dbReference>
<dbReference type="Proteomes" id="UP001189122">
    <property type="component" value="Unassembled WGS sequence"/>
</dbReference>
<evidence type="ECO:0000256" key="4">
    <source>
        <dbReference type="ARBA" id="ARBA00022777"/>
    </source>
</evidence>
<gene>
    <name evidence="7" type="ORF">SI7747_01001354</name>
</gene>
<dbReference type="InterPro" id="IPR011009">
    <property type="entry name" value="Kinase-like_dom_sf"/>
</dbReference>
<evidence type="ECO:0000256" key="5">
    <source>
        <dbReference type="ARBA" id="ARBA00022840"/>
    </source>
</evidence>
<accession>A0A7I8IBP6</accession>
<dbReference type="Gene3D" id="1.10.510.10">
    <property type="entry name" value="Transferase(Phosphotransferase) domain 1"/>
    <property type="match status" value="1"/>
</dbReference>
<dbReference type="PROSITE" id="PS00108">
    <property type="entry name" value="PROTEIN_KINASE_ST"/>
    <property type="match status" value="1"/>
</dbReference>
<sequence length="451" mass="51670">MFVTSVQAEEKFITENGLPSGTNLETSPSDCSKAYGASVTECEKQIQKSNYTVQVKGSNLFLQKIQSSVPSSSCSIGERELPLNLLDDHKNGLESGLSCGNFQSSEQHEAAEHLEPHILEKERDTLSSFDLPKSPNRDFAGGKVDCGIRKELQLCDLDEEYEVFDLRIIHKKNRFPIAMNSIIAGRYCVTEHLAHDLLTGMDVCLKIIKNDKDFFDQSLDEIKLLKLVNKHDPADEHHILRLYDYFYYQEHLFIVCELLRANLYEFQKLNEESGGEIYFTLSRIQKIARQCLEGLEFLHSLSIIHCDLKPENILIKSYRRCKIKIIDLGSSCFRTDNLCLYVQSRSYRAPEVILGLPYDEKIDIWSLGCVLAELFTGEETHKYFTDDRVLYRKNEETDRVERITPGRSTLSSHLGSSDLPFIGFLGYLLQMNPQKRPTAEQALQHPWLSHL</sequence>
<dbReference type="PROSITE" id="PS50011">
    <property type="entry name" value="PROTEIN_KINASE_DOM"/>
    <property type="match status" value="1"/>
</dbReference>
<dbReference type="CDD" id="cd14133">
    <property type="entry name" value="PKc_DYRK_like"/>
    <property type="match status" value="1"/>
</dbReference>
<evidence type="ECO:0000259" key="6">
    <source>
        <dbReference type="PROSITE" id="PS50011"/>
    </source>
</evidence>
<evidence type="ECO:0000313" key="8">
    <source>
        <dbReference type="Proteomes" id="UP001189122"/>
    </source>
</evidence>
<name>A0A7I8IBP6_SPIIN</name>
<dbReference type="InterPro" id="IPR008271">
    <property type="entry name" value="Ser/Thr_kinase_AS"/>
</dbReference>
<evidence type="ECO:0000313" key="7">
    <source>
        <dbReference type="EMBL" id="CAA2614991.1"/>
    </source>
</evidence>
<evidence type="ECO:0000256" key="3">
    <source>
        <dbReference type="ARBA" id="ARBA00022741"/>
    </source>
</evidence>
<dbReference type="AlphaFoldDB" id="A0A7I8IBP6"/>
<dbReference type="EMBL" id="CACRZD030000001">
    <property type="protein sequence ID" value="CAA6654764.1"/>
    <property type="molecule type" value="Genomic_DNA"/>
</dbReference>